<evidence type="ECO:0000313" key="1">
    <source>
        <dbReference type="EMBL" id="JAE19253.1"/>
    </source>
</evidence>
<dbReference type="EMBL" id="GBRH01178643">
    <property type="protein sequence ID" value="JAE19253.1"/>
    <property type="molecule type" value="Transcribed_RNA"/>
</dbReference>
<dbReference type="AlphaFoldDB" id="A0A0A9GEZ8"/>
<dbReference type="EMBL" id="GBRH01174659">
    <property type="protein sequence ID" value="JAE23237.1"/>
    <property type="molecule type" value="Transcribed_RNA"/>
</dbReference>
<reference evidence="1" key="2">
    <citation type="journal article" date="2015" name="Data Brief">
        <title>Shoot transcriptome of the giant reed, Arundo donax.</title>
        <authorList>
            <person name="Barrero R.A."/>
            <person name="Guerrero F.D."/>
            <person name="Moolhuijzen P."/>
            <person name="Goolsby J.A."/>
            <person name="Tidwell J."/>
            <person name="Bellgard S.E."/>
            <person name="Bellgard M.I."/>
        </authorList>
    </citation>
    <scope>NUCLEOTIDE SEQUENCE</scope>
    <source>
        <tissue evidence="1">Shoot tissue taken approximately 20 cm above the soil surface</tissue>
    </source>
</reference>
<name>A0A0A9GEZ8_ARUDO</name>
<organism evidence="1">
    <name type="scientific">Arundo donax</name>
    <name type="common">Giant reed</name>
    <name type="synonym">Donax arundinaceus</name>
    <dbReference type="NCBI Taxonomy" id="35708"/>
    <lineage>
        <taxon>Eukaryota</taxon>
        <taxon>Viridiplantae</taxon>
        <taxon>Streptophyta</taxon>
        <taxon>Embryophyta</taxon>
        <taxon>Tracheophyta</taxon>
        <taxon>Spermatophyta</taxon>
        <taxon>Magnoliopsida</taxon>
        <taxon>Liliopsida</taxon>
        <taxon>Poales</taxon>
        <taxon>Poaceae</taxon>
        <taxon>PACMAD clade</taxon>
        <taxon>Arundinoideae</taxon>
        <taxon>Arundineae</taxon>
        <taxon>Arundo</taxon>
    </lineage>
</organism>
<reference evidence="1" key="1">
    <citation type="submission" date="2014-09" db="EMBL/GenBank/DDBJ databases">
        <authorList>
            <person name="Magalhaes I.L.F."/>
            <person name="Oliveira U."/>
            <person name="Santos F.R."/>
            <person name="Vidigal T.H.D.A."/>
            <person name="Brescovit A.D."/>
            <person name="Santos A.J."/>
        </authorList>
    </citation>
    <scope>NUCLEOTIDE SEQUENCE</scope>
    <source>
        <tissue evidence="1">Shoot tissue taken approximately 20 cm above the soil surface</tissue>
    </source>
</reference>
<sequence>MDGIFFVCLVETRLTNSRSYFIYYNIELWLDGSWIALFCSLHIWLI</sequence>
<protein>
    <submittedName>
        <fullName evidence="1">Uncharacterized protein</fullName>
    </submittedName>
</protein>
<proteinExistence type="predicted"/>
<accession>A0A0A9GEZ8</accession>